<dbReference type="GO" id="GO:0051286">
    <property type="term" value="C:cell tip"/>
    <property type="evidence" value="ECO:0007669"/>
    <property type="project" value="TreeGrafter"/>
</dbReference>
<dbReference type="Pfam" id="PF23153">
    <property type="entry name" value="Aip3p_Bud6_N"/>
    <property type="match status" value="1"/>
</dbReference>
<gene>
    <name evidence="3" type="ORF">M407DRAFT_69025</name>
</gene>
<feature type="region of interest" description="Disordered" evidence="1">
    <location>
        <begin position="142"/>
        <end position="206"/>
    </location>
</feature>
<dbReference type="InterPro" id="IPR051825">
    <property type="entry name" value="SRCIN1"/>
</dbReference>
<proteinExistence type="predicted"/>
<evidence type="ECO:0000256" key="1">
    <source>
        <dbReference type="SAM" id="MobiDB-lite"/>
    </source>
</evidence>
<evidence type="ECO:0000313" key="3">
    <source>
        <dbReference type="EMBL" id="KIO30573.1"/>
    </source>
</evidence>
<keyword evidence="4" id="KW-1185">Reference proteome</keyword>
<dbReference type="GO" id="GO:0005737">
    <property type="term" value="C:cytoplasm"/>
    <property type="evidence" value="ECO:0007669"/>
    <property type="project" value="TreeGrafter"/>
</dbReference>
<name>A0A0C3L9J7_9AGAM</name>
<feature type="compositionally biased region" description="Acidic residues" evidence="1">
    <location>
        <begin position="13"/>
        <end position="22"/>
    </location>
</feature>
<accession>A0A0C3L9J7</accession>
<organism evidence="3 4">
    <name type="scientific">Tulasnella calospora MUT 4182</name>
    <dbReference type="NCBI Taxonomy" id="1051891"/>
    <lineage>
        <taxon>Eukaryota</taxon>
        <taxon>Fungi</taxon>
        <taxon>Dikarya</taxon>
        <taxon>Basidiomycota</taxon>
        <taxon>Agaricomycotina</taxon>
        <taxon>Agaricomycetes</taxon>
        <taxon>Cantharellales</taxon>
        <taxon>Tulasnellaceae</taxon>
        <taxon>Tulasnella</taxon>
    </lineage>
</organism>
<dbReference type="GO" id="GO:0030010">
    <property type="term" value="P:establishment of cell polarity"/>
    <property type="evidence" value="ECO:0007669"/>
    <property type="project" value="TreeGrafter"/>
</dbReference>
<sequence>MRPSLSDIRLEVETADGDDEAPPPDNTKSSTSRRGVESAVTRLLVAIKHLLESLTSWSNQKTSEQDVSDVYVRLGDDFNACVAAFASFDIDMGQLRGIPEDLRNVLETCLAEDATPETLERFLPQVREIITDLLQGLRNKQSQFRAMSQERGAQRQAERQNSTSTAASDRQSNESSGSKPRPLPAPQIPEEEPVHPTPPPLPLEELPQVVEILRQLVSSKNSNGQLSTQDLEALAEIIRKISPQ</sequence>
<feature type="region of interest" description="Disordered" evidence="1">
    <location>
        <begin position="1"/>
        <end position="35"/>
    </location>
</feature>
<feature type="domain" description="Aip3p/Bud6 N-terminal" evidence="2">
    <location>
        <begin position="37"/>
        <end position="145"/>
    </location>
</feature>
<reference evidence="3 4" key="1">
    <citation type="submission" date="2014-04" db="EMBL/GenBank/DDBJ databases">
        <authorList>
            <consortium name="DOE Joint Genome Institute"/>
            <person name="Kuo A."/>
            <person name="Girlanda M."/>
            <person name="Perotto S."/>
            <person name="Kohler A."/>
            <person name="Nagy L.G."/>
            <person name="Floudas D."/>
            <person name="Copeland A."/>
            <person name="Barry K.W."/>
            <person name="Cichocki N."/>
            <person name="Veneault-Fourrey C."/>
            <person name="LaButti K."/>
            <person name="Lindquist E.A."/>
            <person name="Lipzen A."/>
            <person name="Lundell T."/>
            <person name="Morin E."/>
            <person name="Murat C."/>
            <person name="Sun H."/>
            <person name="Tunlid A."/>
            <person name="Henrissat B."/>
            <person name="Grigoriev I.V."/>
            <person name="Hibbett D.S."/>
            <person name="Martin F."/>
            <person name="Nordberg H.P."/>
            <person name="Cantor M.N."/>
            <person name="Hua S.X."/>
        </authorList>
    </citation>
    <scope>NUCLEOTIDE SEQUENCE [LARGE SCALE GENOMIC DNA]</scope>
    <source>
        <strain evidence="3 4">MUT 4182</strain>
    </source>
</reference>
<protein>
    <recommendedName>
        <fullName evidence="2">Aip3p/Bud6 N-terminal domain-containing protein</fullName>
    </recommendedName>
</protein>
<dbReference type="OrthoDB" id="783096at2759"/>
<dbReference type="Proteomes" id="UP000054248">
    <property type="component" value="Unassembled WGS sequence"/>
</dbReference>
<dbReference type="PANTHER" id="PTHR22741">
    <property type="entry name" value="P140CAP/SNIP-RELATED"/>
    <property type="match status" value="1"/>
</dbReference>
<evidence type="ECO:0000313" key="4">
    <source>
        <dbReference type="Proteomes" id="UP000054248"/>
    </source>
</evidence>
<dbReference type="AlphaFoldDB" id="A0A0C3L9J7"/>
<dbReference type="InterPro" id="IPR056279">
    <property type="entry name" value="Aip3p_Bud6_N"/>
</dbReference>
<reference evidence="4" key="2">
    <citation type="submission" date="2015-01" db="EMBL/GenBank/DDBJ databases">
        <title>Evolutionary Origins and Diversification of the Mycorrhizal Mutualists.</title>
        <authorList>
            <consortium name="DOE Joint Genome Institute"/>
            <consortium name="Mycorrhizal Genomics Consortium"/>
            <person name="Kohler A."/>
            <person name="Kuo A."/>
            <person name="Nagy L.G."/>
            <person name="Floudas D."/>
            <person name="Copeland A."/>
            <person name="Barry K.W."/>
            <person name="Cichocki N."/>
            <person name="Veneault-Fourrey C."/>
            <person name="LaButti K."/>
            <person name="Lindquist E.A."/>
            <person name="Lipzen A."/>
            <person name="Lundell T."/>
            <person name="Morin E."/>
            <person name="Murat C."/>
            <person name="Riley R."/>
            <person name="Ohm R."/>
            <person name="Sun H."/>
            <person name="Tunlid A."/>
            <person name="Henrissat B."/>
            <person name="Grigoriev I.V."/>
            <person name="Hibbett D.S."/>
            <person name="Martin F."/>
        </authorList>
    </citation>
    <scope>NUCLEOTIDE SEQUENCE [LARGE SCALE GENOMIC DNA]</scope>
    <source>
        <strain evidence="4">MUT 4182</strain>
    </source>
</reference>
<dbReference type="HOGENOM" id="CLU_1138721_0_0_1"/>
<dbReference type="STRING" id="1051891.A0A0C3L9J7"/>
<evidence type="ECO:0000259" key="2">
    <source>
        <dbReference type="Pfam" id="PF23153"/>
    </source>
</evidence>
<dbReference type="EMBL" id="KN822970">
    <property type="protein sequence ID" value="KIO30573.1"/>
    <property type="molecule type" value="Genomic_DNA"/>
</dbReference>
<feature type="compositionally biased region" description="Polar residues" evidence="1">
    <location>
        <begin position="161"/>
        <end position="178"/>
    </location>
</feature>
<dbReference type="PANTHER" id="PTHR22741:SF10">
    <property type="entry name" value="COILED-COIL DOMAIN-CONTAINING PROTEIN CG32809"/>
    <property type="match status" value="1"/>
</dbReference>